<organism evidence="1 2">
    <name type="scientific">Ilyodon furcidens</name>
    <name type="common">goldbreast splitfin</name>
    <dbReference type="NCBI Taxonomy" id="33524"/>
    <lineage>
        <taxon>Eukaryota</taxon>
        <taxon>Metazoa</taxon>
        <taxon>Chordata</taxon>
        <taxon>Craniata</taxon>
        <taxon>Vertebrata</taxon>
        <taxon>Euteleostomi</taxon>
        <taxon>Actinopterygii</taxon>
        <taxon>Neopterygii</taxon>
        <taxon>Teleostei</taxon>
        <taxon>Neoteleostei</taxon>
        <taxon>Acanthomorphata</taxon>
        <taxon>Ovalentaria</taxon>
        <taxon>Atherinomorphae</taxon>
        <taxon>Cyprinodontiformes</taxon>
        <taxon>Goodeidae</taxon>
        <taxon>Ilyodon</taxon>
    </lineage>
</organism>
<keyword evidence="2" id="KW-1185">Reference proteome</keyword>
<accession>A0ABV0SUD4</accession>
<sequence>MMLFHHVVKTYLGMGTKVRILSVLLSTDSRKIKLYPVSPPKHIIMTLREWKSGRFSMPDMSTALHAQECNDVSSRSYSQQRILIETTRKYCSTFQNAIF</sequence>
<dbReference type="EMBL" id="JAHRIQ010011612">
    <property type="protein sequence ID" value="MEQ2223775.1"/>
    <property type="molecule type" value="Genomic_DNA"/>
</dbReference>
<reference evidence="1 2" key="1">
    <citation type="submission" date="2021-06" db="EMBL/GenBank/DDBJ databases">
        <authorList>
            <person name="Palmer J.M."/>
        </authorList>
    </citation>
    <scope>NUCLEOTIDE SEQUENCE [LARGE SCALE GENOMIC DNA]</scope>
    <source>
        <strain evidence="2">if_2019</strain>
        <tissue evidence="1">Muscle</tissue>
    </source>
</reference>
<dbReference type="Proteomes" id="UP001482620">
    <property type="component" value="Unassembled WGS sequence"/>
</dbReference>
<comment type="caution">
    <text evidence="1">The sequence shown here is derived from an EMBL/GenBank/DDBJ whole genome shotgun (WGS) entry which is preliminary data.</text>
</comment>
<evidence type="ECO:0000313" key="1">
    <source>
        <dbReference type="EMBL" id="MEQ2223775.1"/>
    </source>
</evidence>
<protein>
    <submittedName>
        <fullName evidence="1">Uncharacterized protein</fullName>
    </submittedName>
</protein>
<proteinExistence type="predicted"/>
<evidence type="ECO:0000313" key="2">
    <source>
        <dbReference type="Proteomes" id="UP001482620"/>
    </source>
</evidence>
<name>A0ABV0SUD4_9TELE</name>
<gene>
    <name evidence="1" type="ORF">ILYODFUR_000662</name>
</gene>